<organism evidence="13 14">
    <name type="scientific">Peptococcus niger</name>
    <dbReference type="NCBI Taxonomy" id="2741"/>
    <lineage>
        <taxon>Bacteria</taxon>
        <taxon>Bacillati</taxon>
        <taxon>Bacillota</taxon>
        <taxon>Clostridia</taxon>
        <taxon>Eubacteriales</taxon>
        <taxon>Peptococcaceae</taxon>
        <taxon>Peptococcus</taxon>
    </lineage>
</organism>
<evidence type="ECO:0000256" key="11">
    <source>
        <dbReference type="RuleBase" id="RU004253"/>
    </source>
</evidence>
<evidence type="ECO:0000256" key="3">
    <source>
        <dbReference type="ARBA" id="ARBA00022723"/>
    </source>
</evidence>
<name>A0A1G6VI08_PEPNI</name>
<dbReference type="STRING" id="2741.SAMN04489866_10438"/>
<proteinExistence type="inferred from homology"/>
<dbReference type="InterPro" id="IPR023214">
    <property type="entry name" value="HAD_sf"/>
</dbReference>
<dbReference type="PANTHER" id="PTHR20857:SF15">
    <property type="entry name" value="THIAMINE-PHOSPHATE SYNTHASE"/>
    <property type="match status" value="1"/>
</dbReference>
<evidence type="ECO:0000256" key="5">
    <source>
        <dbReference type="ARBA" id="ARBA00022977"/>
    </source>
</evidence>
<comment type="function">
    <text evidence="9">Condenses 4-methyl-5-(beta-hydroxyethyl)thiazole monophosphate (THZ-P) and 2-methyl-4-amino-5-hydroxymethyl pyrimidine pyrophosphate (HMP-PP) to form thiamine monophosphate (TMP).</text>
</comment>
<dbReference type="NCBIfam" id="TIGR00693">
    <property type="entry name" value="thiE"/>
    <property type="match status" value="1"/>
</dbReference>
<dbReference type="CDD" id="cd00564">
    <property type="entry name" value="TMP_TenI"/>
    <property type="match status" value="1"/>
</dbReference>
<evidence type="ECO:0000313" key="13">
    <source>
        <dbReference type="EMBL" id="SDD53013.1"/>
    </source>
</evidence>
<dbReference type="GO" id="GO:0005737">
    <property type="term" value="C:cytoplasm"/>
    <property type="evidence" value="ECO:0007669"/>
    <property type="project" value="TreeGrafter"/>
</dbReference>
<dbReference type="UniPathway" id="UPA00060">
    <property type="reaction ID" value="UER00141"/>
</dbReference>
<dbReference type="GO" id="GO:0000287">
    <property type="term" value="F:magnesium ion binding"/>
    <property type="evidence" value="ECO:0007669"/>
    <property type="project" value="UniProtKB-UniRule"/>
</dbReference>
<dbReference type="HAMAP" id="MF_00097">
    <property type="entry name" value="TMP_synthase"/>
    <property type="match status" value="1"/>
</dbReference>
<feature type="binding site" evidence="9">
    <location>
        <begin position="135"/>
        <end position="137"/>
    </location>
    <ligand>
        <name>2-[(2R,5Z)-2-carboxy-4-methylthiazol-5(2H)-ylidene]ethyl phosphate</name>
        <dbReference type="ChEBI" id="CHEBI:62899"/>
    </ligand>
</feature>
<keyword evidence="5 9" id="KW-0784">Thiamine biosynthesis</keyword>
<dbReference type="EMBL" id="FNAF01000004">
    <property type="protein sequence ID" value="SDD53013.1"/>
    <property type="molecule type" value="Genomic_DNA"/>
</dbReference>
<dbReference type="InterPro" id="IPR034291">
    <property type="entry name" value="TMP_synthase"/>
</dbReference>
<reference evidence="13 14" key="1">
    <citation type="submission" date="2016-10" db="EMBL/GenBank/DDBJ databases">
        <authorList>
            <person name="de Groot N.N."/>
        </authorList>
    </citation>
    <scope>NUCLEOTIDE SEQUENCE [LARGE SCALE GENOMIC DNA]</scope>
    <source>
        <strain evidence="13 14">DSM 20475</strain>
    </source>
</reference>
<dbReference type="GO" id="GO:0009228">
    <property type="term" value="P:thiamine biosynthetic process"/>
    <property type="evidence" value="ECO:0007669"/>
    <property type="project" value="UniProtKB-KW"/>
</dbReference>
<evidence type="ECO:0000256" key="4">
    <source>
        <dbReference type="ARBA" id="ARBA00022842"/>
    </source>
</evidence>
<dbReference type="AlphaFoldDB" id="A0A1G6VI08"/>
<dbReference type="RefSeq" id="WP_091791504.1">
    <property type="nucleotide sequence ID" value="NZ_FNAF01000004.1"/>
</dbReference>
<comment type="similarity">
    <text evidence="9 10">Belongs to the thiamine-phosphate synthase family.</text>
</comment>
<dbReference type="InterPro" id="IPR022998">
    <property type="entry name" value="ThiamineP_synth_TenI"/>
</dbReference>
<feature type="binding site" evidence="9">
    <location>
        <begin position="38"/>
        <end position="42"/>
    </location>
    <ligand>
        <name>4-amino-2-methyl-5-(diphosphooxymethyl)pyrimidine</name>
        <dbReference type="ChEBI" id="CHEBI:57841"/>
    </ligand>
</feature>
<gene>
    <name evidence="9" type="primary">thiE</name>
    <name evidence="13" type="ORF">SAMN04489866_10438</name>
</gene>
<feature type="binding site" evidence="9">
    <location>
        <position position="109"/>
    </location>
    <ligand>
        <name>4-amino-2-methyl-5-(diphosphooxymethyl)pyrimidine</name>
        <dbReference type="ChEBI" id="CHEBI:57841"/>
    </ligand>
</feature>
<keyword evidence="3 9" id="KW-0479">Metal-binding</keyword>
<evidence type="ECO:0000313" key="14">
    <source>
        <dbReference type="Proteomes" id="UP000198995"/>
    </source>
</evidence>
<accession>A0A1G6VI08</accession>
<feature type="domain" description="Thiamine phosphate synthase/TenI" evidence="12">
    <location>
        <begin position="8"/>
        <end position="187"/>
    </location>
</feature>
<dbReference type="SUPFAM" id="SSF56784">
    <property type="entry name" value="HAD-like"/>
    <property type="match status" value="1"/>
</dbReference>
<evidence type="ECO:0000256" key="9">
    <source>
        <dbReference type="HAMAP-Rule" id="MF_00097"/>
    </source>
</evidence>
<feature type="binding site" evidence="9">
    <location>
        <position position="164"/>
    </location>
    <ligand>
        <name>2-[(2R,5Z)-2-carboxy-4-methylthiazol-5(2H)-ylidene]ethyl phosphate</name>
        <dbReference type="ChEBI" id="CHEBI:62899"/>
    </ligand>
</feature>
<evidence type="ECO:0000256" key="10">
    <source>
        <dbReference type="RuleBase" id="RU003826"/>
    </source>
</evidence>
<dbReference type="Proteomes" id="UP000198995">
    <property type="component" value="Unassembled WGS sequence"/>
</dbReference>
<evidence type="ECO:0000256" key="6">
    <source>
        <dbReference type="ARBA" id="ARBA00047334"/>
    </source>
</evidence>
<dbReference type="Gene3D" id="3.40.50.1000">
    <property type="entry name" value="HAD superfamily/HAD-like"/>
    <property type="match status" value="1"/>
</dbReference>
<feature type="binding site" evidence="9">
    <location>
        <position position="71"/>
    </location>
    <ligand>
        <name>Mg(2+)</name>
        <dbReference type="ChEBI" id="CHEBI:18420"/>
    </ligand>
</feature>
<dbReference type="GO" id="GO:0004789">
    <property type="term" value="F:thiamine-phosphate diphosphorylase activity"/>
    <property type="evidence" value="ECO:0007669"/>
    <property type="project" value="UniProtKB-UniRule"/>
</dbReference>
<feature type="binding site" evidence="9">
    <location>
        <position position="90"/>
    </location>
    <ligand>
        <name>Mg(2+)</name>
        <dbReference type="ChEBI" id="CHEBI:18420"/>
    </ligand>
</feature>
<dbReference type="SUPFAM" id="SSF51391">
    <property type="entry name" value="Thiamin phosphate synthase"/>
    <property type="match status" value="1"/>
</dbReference>
<comment type="catalytic activity">
    <reaction evidence="8 9 10">
        <text>2-[(2R,5Z)-2-carboxy-4-methylthiazol-5(2H)-ylidene]ethyl phosphate + 4-amino-2-methyl-5-(diphosphooxymethyl)pyrimidine + 2 H(+) = thiamine phosphate + CO2 + diphosphate</text>
        <dbReference type="Rhea" id="RHEA:47844"/>
        <dbReference type="ChEBI" id="CHEBI:15378"/>
        <dbReference type="ChEBI" id="CHEBI:16526"/>
        <dbReference type="ChEBI" id="CHEBI:33019"/>
        <dbReference type="ChEBI" id="CHEBI:37575"/>
        <dbReference type="ChEBI" id="CHEBI:57841"/>
        <dbReference type="ChEBI" id="CHEBI:62899"/>
        <dbReference type="EC" id="2.5.1.3"/>
    </reaction>
</comment>
<dbReference type="EC" id="2.5.1.3" evidence="9"/>
<comment type="pathway">
    <text evidence="1 9 11">Cofactor biosynthesis; thiamine diphosphate biosynthesis; thiamine phosphate from 4-amino-2-methyl-5-diphosphomethylpyrimidine and 4-methyl-5-(2-phosphoethyl)-thiazole: step 1/1.</text>
</comment>
<feature type="binding site" evidence="9">
    <location>
        <position position="138"/>
    </location>
    <ligand>
        <name>4-amino-2-methyl-5-(diphosphooxymethyl)pyrimidine</name>
        <dbReference type="ChEBI" id="CHEBI:57841"/>
    </ligand>
</feature>
<dbReference type="GO" id="GO:0009229">
    <property type="term" value="P:thiamine diphosphate biosynthetic process"/>
    <property type="evidence" value="ECO:0007669"/>
    <property type="project" value="UniProtKB-UniRule"/>
</dbReference>
<dbReference type="Pfam" id="PF02581">
    <property type="entry name" value="TMP-TENI"/>
    <property type="match status" value="1"/>
</dbReference>
<evidence type="ECO:0000256" key="8">
    <source>
        <dbReference type="ARBA" id="ARBA00047883"/>
    </source>
</evidence>
<evidence type="ECO:0000259" key="12">
    <source>
        <dbReference type="Pfam" id="PF02581"/>
    </source>
</evidence>
<dbReference type="InterPro" id="IPR036206">
    <property type="entry name" value="ThiamineP_synth_sf"/>
</dbReference>
<dbReference type="InterPro" id="IPR036412">
    <property type="entry name" value="HAD-like_sf"/>
</dbReference>
<keyword evidence="4 9" id="KW-0460">Magnesium</keyword>
<evidence type="ECO:0000256" key="2">
    <source>
        <dbReference type="ARBA" id="ARBA00022679"/>
    </source>
</evidence>
<dbReference type="FunFam" id="3.20.20.70:FF:000096">
    <property type="entry name" value="Thiamine-phosphate synthase"/>
    <property type="match status" value="1"/>
</dbReference>
<evidence type="ECO:0000256" key="7">
    <source>
        <dbReference type="ARBA" id="ARBA00047851"/>
    </source>
</evidence>
<comment type="cofactor">
    <cofactor evidence="9">
        <name>Mg(2+)</name>
        <dbReference type="ChEBI" id="CHEBI:18420"/>
    </cofactor>
    <text evidence="9">Binds 1 Mg(2+) ion per subunit.</text>
</comment>
<evidence type="ECO:0000256" key="1">
    <source>
        <dbReference type="ARBA" id="ARBA00005165"/>
    </source>
</evidence>
<dbReference type="Pfam" id="PF00702">
    <property type="entry name" value="Hydrolase"/>
    <property type="match status" value="1"/>
</dbReference>
<dbReference type="InterPro" id="IPR013785">
    <property type="entry name" value="Aldolase_TIM"/>
</dbReference>
<comment type="catalytic activity">
    <reaction evidence="6 9 10">
        <text>4-methyl-5-(2-phosphooxyethyl)-thiazole + 4-amino-2-methyl-5-(diphosphooxymethyl)pyrimidine + H(+) = thiamine phosphate + diphosphate</text>
        <dbReference type="Rhea" id="RHEA:22328"/>
        <dbReference type="ChEBI" id="CHEBI:15378"/>
        <dbReference type="ChEBI" id="CHEBI:33019"/>
        <dbReference type="ChEBI" id="CHEBI:37575"/>
        <dbReference type="ChEBI" id="CHEBI:57841"/>
        <dbReference type="ChEBI" id="CHEBI:58296"/>
        <dbReference type="EC" id="2.5.1.3"/>
    </reaction>
</comment>
<feature type="binding site" evidence="9">
    <location>
        <position position="70"/>
    </location>
    <ligand>
        <name>4-amino-2-methyl-5-(diphosphooxymethyl)pyrimidine</name>
        <dbReference type="ChEBI" id="CHEBI:57841"/>
    </ligand>
</feature>
<feature type="binding site" evidence="9">
    <location>
        <begin position="184"/>
        <end position="185"/>
    </location>
    <ligand>
        <name>2-[(2R,5Z)-2-carboxy-4-methylthiazol-5(2H)-ylidene]ethyl phosphate</name>
        <dbReference type="ChEBI" id="CHEBI:62899"/>
    </ligand>
</feature>
<keyword evidence="2 9" id="KW-0808">Transferase</keyword>
<dbReference type="OrthoDB" id="9812206at2"/>
<protein>
    <recommendedName>
        <fullName evidence="9">Thiamine-phosphate synthase</fullName>
        <shortName evidence="9">TP synthase</shortName>
        <shortName evidence="9">TPS</shortName>
        <ecNumber evidence="9">2.5.1.3</ecNumber>
    </recommendedName>
    <alternativeName>
        <fullName evidence="9">Thiamine-phosphate pyrophosphorylase</fullName>
        <shortName evidence="9">TMP pyrophosphorylase</shortName>
        <shortName evidence="9">TMP-PPase</shortName>
    </alternativeName>
</protein>
<sequence length="433" mass="46628">MNPNHLRLYAITDCDHLTGDALIAQTEALLAGGVTMLQLRDKNRSREAVRPDALALRDLCHRYKVPFIVNDDVELAREIDADGVHLGQDDAALRLARLKLGPDKIIGISAHNLEEARAAQNGGASYLGCGAVFTSPSKDAASLDHNLLKNICDTVDIPVVAIGGINGDNMAQLEGLGCAGAAVISALYHTSDPLETAKALRAQVEAVFGAVETDRPTALVIPLDRVLCDTHTVWAALAETYLNGVGKEAGPDLASILRPRTLAGAAAYIKHNYSVPDGITQMLYEFEYDLDEYYRREASLQPGAKALLETCRDHQVPVLAISDAPLDLMTQLADRTGCAESITAMASTAESHQDRDDATFYTQAAAQLEADPQTVWVIEDHINGLRSAHRADCVTIAIQADGQSDQEWALLQAEADITVNHLDDLLNLLNNAL</sequence>
<dbReference type="Gene3D" id="3.20.20.70">
    <property type="entry name" value="Aldolase class I"/>
    <property type="match status" value="1"/>
</dbReference>
<keyword evidence="14" id="KW-1185">Reference proteome</keyword>
<dbReference type="PANTHER" id="PTHR20857">
    <property type="entry name" value="THIAMINE-PHOSPHATE PYROPHOSPHORYLASE"/>
    <property type="match status" value="1"/>
</dbReference>
<comment type="catalytic activity">
    <reaction evidence="7 9 10">
        <text>2-(2-carboxy-4-methylthiazol-5-yl)ethyl phosphate + 4-amino-2-methyl-5-(diphosphooxymethyl)pyrimidine + 2 H(+) = thiamine phosphate + CO2 + diphosphate</text>
        <dbReference type="Rhea" id="RHEA:47848"/>
        <dbReference type="ChEBI" id="CHEBI:15378"/>
        <dbReference type="ChEBI" id="CHEBI:16526"/>
        <dbReference type="ChEBI" id="CHEBI:33019"/>
        <dbReference type="ChEBI" id="CHEBI:37575"/>
        <dbReference type="ChEBI" id="CHEBI:57841"/>
        <dbReference type="ChEBI" id="CHEBI:62890"/>
        <dbReference type="EC" id="2.5.1.3"/>
    </reaction>
</comment>